<dbReference type="STRING" id="127582.A0A2Y9QD37"/>
<feature type="compositionally biased region" description="Polar residues" evidence="5">
    <location>
        <begin position="197"/>
        <end position="206"/>
    </location>
</feature>
<keyword evidence="4" id="KW-0175">Coiled coil</keyword>
<feature type="region of interest" description="Disordered" evidence="5">
    <location>
        <begin position="394"/>
        <end position="458"/>
    </location>
</feature>
<evidence type="ECO:0000256" key="1">
    <source>
        <dbReference type="ARBA" id="ARBA00004123"/>
    </source>
</evidence>
<dbReference type="InterPro" id="IPR011029">
    <property type="entry name" value="DEATH-like_dom_sf"/>
</dbReference>
<gene>
    <name evidence="9" type="primary">IFI16</name>
</gene>
<dbReference type="FunFam" id="2.40.50.140:FF:000105">
    <property type="entry name" value="Myeloid cell nuclear differentiation antigen"/>
    <property type="match status" value="2"/>
</dbReference>
<feature type="compositionally biased region" description="Polar residues" evidence="5">
    <location>
        <begin position="663"/>
        <end position="679"/>
    </location>
</feature>
<evidence type="ECO:0000256" key="4">
    <source>
        <dbReference type="SAM" id="Coils"/>
    </source>
</evidence>
<dbReference type="InterPro" id="IPR040205">
    <property type="entry name" value="HIN-200"/>
</dbReference>
<dbReference type="InParanoid" id="A0A2Y9QD37"/>
<dbReference type="GeneID" id="101349863"/>
<keyword evidence="8" id="KW-1185">Reference proteome</keyword>
<dbReference type="InterPro" id="IPR012340">
    <property type="entry name" value="NA-bd_OB-fold"/>
</dbReference>
<dbReference type="SUPFAM" id="SSF159141">
    <property type="entry name" value="HIN-2000 domain-like"/>
    <property type="match status" value="4"/>
</dbReference>
<feature type="compositionally biased region" description="Low complexity" evidence="5">
    <location>
        <begin position="107"/>
        <end position="121"/>
    </location>
</feature>
<dbReference type="InterPro" id="IPR004021">
    <property type="entry name" value="HIN200/IF120x"/>
</dbReference>
<comment type="subcellular location">
    <subcellularLocation>
        <location evidence="1">Nucleus</location>
    </subcellularLocation>
</comment>
<feature type="domain" description="Pyrin" evidence="6">
    <location>
        <begin position="1"/>
        <end position="88"/>
    </location>
</feature>
<feature type="region of interest" description="Disordered" evidence="5">
    <location>
        <begin position="640"/>
        <end position="682"/>
    </location>
</feature>
<feature type="region of interest" description="Disordered" evidence="5">
    <location>
        <begin position="98"/>
        <end position="214"/>
    </location>
</feature>
<feature type="compositionally biased region" description="Polar residues" evidence="5">
    <location>
        <begin position="421"/>
        <end position="431"/>
    </location>
</feature>
<feature type="compositionally biased region" description="Polar residues" evidence="5">
    <location>
        <begin position="151"/>
        <end position="169"/>
    </location>
</feature>
<dbReference type="SMART" id="SM01289">
    <property type="entry name" value="PYRIN"/>
    <property type="match status" value="1"/>
</dbReference>
<feature type="coiled-coil region" evidence="4">
    <location>
        <begin position="65"/>
        <end position="92"/>
    </location>
</feature>
<dbReference type="FunFam" id="1.10.533.10:FF:000011">
    <property type="entry name" value="Myeloid cell nuclear differentiation antigen"/>
    <property type="match status" value="1"/>
</dbReference>
<dbReference type="Proteomes" id="UP000248480">
    <property type="component" value="Unplaced"/>
</dbReference>
<evidence type="ECO:0000256" key="5">
    <source>
        <dbReference type="SAM" id="MobiDB-lite"/>
    </source>
</evidence>
<dbReference type="GO" id="GO:0002218">
    <property type="term" value="P:activation of innate immune response"/>
    <property type="evidence" value="ECO:0007669"/>
    <property type="project" value="InterPro"/>
</dbReference>
<feature type="region of interest" description="Disordered" evidence="5">
    <location>
        <begin position="515"/>
        <end position="551"/>
    </location>
</feature>
<evidence type="ECO:0000259" key="7">
    <source>
        <dbReference type="PROSITE" id="PS50834"/>
    </source>
</evidence>
<dbReference type="RefSeq" id="XP_023581125.1">
    <property type="nucleotide sequence ID" value="XM_023725357.1"/>
</dbReference>
<evidence type="ECO:0000313" key="9">
    <source>
        <dbReference type="RefSeq" id="XP_023581125.1"/>
    </source>
</evidence>
<dbReference type="GO" id="GO:0003690">
    <property type="term" value="F:double-stranded DNA binding"/>
    <property type="evidence" value="ECO:0007669"/>
    <property type="project" value="TreeGrafter"/>
</dbReference>
<sequence length="912" mass="103100">MVNEYKKIVLLKGLEVINEYQFNMIKSLLAHDLQLNKKAQHEYNRIQIADLMEDKFQGAACLDTLIELFQDIEDLKDLAKTLKREKIKVEKKIKLKRTPVKNRKQETTSSATPAPTTSKAPTSERAEDTPAGQKRKSTTKEKPGTKRNKASQEQNQTPCPSAASTSVTTGHPPPPQISSSTPSSTSLPEEEGERGVASTSVQNQRSKAAARKGVLQKNPMTVMVLSATKPFEYESPEKGKNTMFHATVITESKYFQVKVFNTKLKQKFTRKKVITISNYFQYKGILEVNEASFVSEAGPDQKIDVSKNSIRKAKKTPNINTLHKEASGNVYGLFTLHKKTVNKKNTIYEIQDRTGKMIVVGKGKCHDIKCEEGDKLQLFCFRLRKTDQGRKLTSENHSYIERKRKPNRNTDNSKGIKPGQKQIQLPKTSAASTPPTDSDPQTTQEPLPTPSSSSLNKEMKYAIPETYDTERIKLPQEQYQLPQTLVTIPPPPHSLHQTPQMLLLTPSSSFFTQTITSDNKYPDPWKQKTKDEKNMKTTSTQASDSKGMNLPQKQHQLPQTVVYIPPPSMSLPQPPQMLLLTPPNSSLNQKMKDTVAQTDVKRMKLPQEQYQLPQTLMTITPPPKNSLQPPQMFLLTPSKSSLTEKKQYKTTTTDGSKRLKLTPEQSQLQQTSVANTPPTESCPRIHQMPLLSPSSSFLTKKPILKTEPKEASREEGVQRGPKKVMVLKATEPFVYDYGKEERKMFHATVATESEFFRVKVFDISLKEKFIPNRVIAISNYVGRNGFLEVYRVSSVSNLNADQKMDISSTLIANANATPKISHLCLQVQGTFVNGVFKVHKKRVVEKHIFYEIQDDTGKMEVSVFGQLTRIKCEEGDECQFICFELESNEERRQLKSVLHSFIKVIKTKEHNK</sequence>
<feature type="domain" description="HIN-200" evidence="7">
    <location>
        <begin position="204"/>
        <end position="403"/>
    </location>
</feature>
<dbReference type="GO" id="GO:0005654">
    <property type="term" value="C:nucleoplasm"/>
    <property type="evidence" value="ECO:0007669"/>
    <property type="project" value="TreeGrafter"/>
</dbReference>
<dbReference type="Pfam" id="PF02760">
    <property type="entry name" value="HIN"/>
    <property type="match status" value="2"/>
</dbReference>
<evidence type="ECO:0000313" key="8">
    <source>
        <dbReference type="Proteomes" id="UP000248480"/>
    </source>
</evidence>
<dbReference type="CDD" id="cd08305">
    <property type="entry name" value="Pyrin"/>
    <property type="match status" value="1"/>
</dbReference>
<dbReference type="AlphaFoldDB" id="A0A2Y9QD37"/>
<dbReference type="KEGG" id="tmu:101349863"/>
<dbReference type="CTD" id="3428"/>
<evidence type="ECO:0000259" key="6">
    <source>
        <dbReference type="PROSITE" id="PS50824"/>
    </source>
</evidence>
<dbReference type="Gene3D" id="2.40.50.140">
    <property type="entry name" value="Nucleic acid-binding proteins"/>
    <property type="match status" value="4"/>
</dbReference>
<dbReference type="Gene3D" id="1.10.533.10">
    <property type="entry name" value="Death Domain, Fas"/>
    <property type="match status" value="1"/>
</dbReference>
<feature type="compositionally biased region" description="Low complexity" evidence="5">
    <location>
        <begin position="177"/>
        <end position="187"/>
    </location>
</feature>
<organism evidence="8 9">
    <name type="scientific">Trichechus manatus latirostris</name>
    <name type="common">Florida manatee</name>
    <dbReference type="NCBI Taxonomy" id="127582"/>
    <lineage>
        <taxon>Eukaryota</taxon>
        <taxon>Metazoa</taxon>
        <taxon>Chordata</taxon>
        <taxon>Craniata</taxon>
        <taxon>Vertebrata</taxon>
        <taxon>Euteleostomi</taxon>
        <taxon>Mammalia</taxon>
        <taxon>Eutheria</taxon>
        <taxon>Afrotheria</taxon>
        <taxon>Sirenia</taxon>
        <taxon>Trichechidae</taxon>
        <taxon>Trichechus</taxon>
    </lineage>
</organism>
<feature type="compositionally biased region" description="Polar residues" evidence="5">
    <location>
        <begin position="536"/>
        <end position="551"/>
    </location>
</feature>
<dbReference type="PANTHER" id="PTHR12200">
    <property type="entry name" value="INTERFERON-INDUCIBLE PROTEIN AIM2 FAMILY MEMBER"/>
    <property type="match status" value="1"/>
</dbReference>
<dbReference type="FunFam" id="2.40.50.140:FF:000101">
    <property type="entry name" value="Myeloid cell nuclear differentiation antigen"/>
    <property type="match status" value="2"/>
</dbReference>
<comment type="similarity">
    <text evidence="2">Belongs to the HIN-200 family.</text>
</comment>
<dbReference type="Pfam" id="PF02758">
    <property type="entry name" value="PYRIN"/>
    <property type="match status" value="1"/>
</dbReference>
<dbReference type="PANTHER" id="PTHR12200:SF25">
    <property type="entry name" value="PYRIN AND HIN DOMAIN-CONTAINING PROTEIN 1"/>
    <property type="match status" value="1"/>
</dbReference>
<dbReference type="InterPro" id="IPR004020">
    <property type="entry name" value="DAPIN"/>
</dbReference>
<dbReference type="GO" id="GO:0035458">
    <property type="term" value="P:cellular response to interferon-beta"/>
    <property type="evidence" value="ECO:0007669"/>
    <property type="project" value="InterPro"/>
</dbReference>
<reference evidence="9" key="1">
    <citation type="submission" date="2025-08" db="UniProtKB">
        <authorList>
            <consortium name="RefSeq"/>
        </authorList>
    </citation>
    <scope>IDENTIFICATION</scope>
</reference>
<dbReference type="FunCoup" id="A0A2Y9QD37">
    <property type="interactions" value="491"/>
</dbReference>
<dbReference type="GO" id="GO:0005829">
    <property type="term" value="C:cytosol"/>
    <property type="evidence" value="ECO:0007669"/>
    <property type="project" value="TreeGrafter"/>
</dbReference>
<name>A0A2Y9QD37_TRIMA</name>
<evidence type="ECO:0000256" key="3">
    <source>
        <dbReference type="ARBA" id="ARBA00023242"/>
    </source>
</evidence>
<proteinExistence type="inferred from homology"/>
<feature type="compositionally biased region" description="Basic and acidic residues" evidence="5">
    <location>
        <begin position="520"/>
        <end position="535"/>
    </location>
</feature>
<dbReference type="GO" id="GO:0005730">
    <property type="term" value="C:nucleolus"/>
    <property type="evidence" value="ECO:0007669"/>
    <property type="project" value="TreeGrafter"/>
</dbReference>
<evidence type="ECO:0000256" key="2">
    <source>
        <dbReference type="ARBA" id="ARBA00008647"/>
    </source>
</evidence>
<protein>
    <submittedName>
        <fullName evidence="9">Gamma-interferon-inducible protein 16 isoform X1</fullName>
    </submittedName>
</protein>
<keyword evidence="3" id="KW-0539">Nucleus</keyword>
<dbReference type="PROSITE" id="PS50824">
    <property type="entry name" value="DAPIN"/>
    <property type="match status" value="1"/>
</dbReference>
<dbReference type="PROSITE" id="PS50834">
    <property type="entry name" value="HIN_200"/>
    <property type="match status" value="2"/>
</dbReference>
<feature type="domain" description="HIN-200" evidence="7">
    <location>
        <begin position="706"/>
        <end position="905"/>
    </location>
</feature>
<accession>A0A2Y9QD37</accession>
<feature type="compositionally biased region" description="Low complexity" evidence="5">
    <location>
        <begin position="432"/>
        <end position="446"/>
    </location>
</feature>